<keyword evidence="1" id="KW-1133">Transmembrane helix</keyword>
<keyword evidence="1" id="KW-0472">Membrane</keyword>
<dbReference type="OrthoDB" id="138672at2"/>
<name>A0A073K9C2_9BACI</name>
<gene>
    <name evidence="2" type="ORF">BAGA_14505</name>
</gene>
<dbReference type="InterPro" id="IPR031599">
    <property type="entry name" value="ABC_tran_2"/>
</dbReference>
<feature type="transmembrane region" description="Helical" evidence="1">
    <location>
        <begin position="468"/>
        <end position="492"/>
    </location>
</feature>
<evidence type="ECO:0000313" key="3">
    <source>
        <dbReference type="Proteomes" id="UP000027778"/>
    </source>
</evidence>
<feature type="transmembrane region" description="Helical" evidence="1">
    <location>
        <begin position="424"/>
        <end position="447"/>
    </location>
</feature>
<feature type="transmembrane region" description="Helical" evidence="1">
    <location>
        <begin position="398"/>
        <end position="418"/>
    </location>
</feature>
<feature type="transmembrane region" description="Helical" evidence="1">
    <location>
        <begin position="35"/>
        <end position="56"/>
    </location>
</feature>
<keyword evidence="1" id="KW-0812">Transmembrane</keyword>
<feature type="transmembrane region" description="Helical" evidence="1">
    <location>
        <begin position="498"/>
        <end position="515"/>
    </location>
</feature>
<reference evidence="2 3" key="1">
    <citation type="submission" date="2014-06" db="EMBL/GenBank/DDBJ databases">
        <title>Draft genome sequence of Bacillus gaemokensis JCM 15801 (MCCC 1A00707).</title>
        <authorList>
            <person name="Lai Q."/>
            <person name="Liu Y."/>
            <person name="Shao Z."/>
        </authorList>
    </citation>
    <scope>NUCLEOTIDE SEQUENCE [LARGE SCALE GENOMIC DNA]</scope>
    <source>
        <strain evidence="2 3">JCM 15801</strain>
    </source>
</reference>
<dbReference type="STRING" id="574375.AZF08_22465"/>
<accession>A0A073K9C2</accession>
<evidence type="ECO:0000313" key="2">
    <source>
        <dbReference type="EMBL" id="KEK23037.1"/>
    </source>
</evidence>
<dbReference type="RefSeq" id="WP_033676293.1">
    <property type="nucleotide sequence ID" value="NZ_JOTM01000021.1"/>
</dbReference>
<feature type="transmembrane region" description="Helical" evidence="1">
    <location>
        <begin position="246"/>
        <end position="264"/>
    </location>
</feature>
<feature type="transmembrane region" description="Helical" evidence="1">
    <location>
        <begin position="357"/>
        <end position="377"/>
    </location>
</feature>
<protein>
    <submittedName>
        <fullName evidence="2">Permease</fullName>
    </submittedName>
</protein>
<evidence type="ECO:0000256" key="1">
    <source>
        <dbReference type="SAM" id="Phobius"/>
    </source>
</evidence>
<organism evidence="2 3">
    <name type="scientific">Bacillus gaemokensis</name>
    <dbReference type="NCBI Taxonomy" id="574375"/>
    <lineage>
        <taxon>Bacteria</taxon>
        <taxon>Bacillati</taxon>
        <taxon>Bacillota</taxon>
        <taxon>Bacilli</taxon>
        <taxon>Bacillales</taxon>
        <taxon>Bacillaceae</taxon>
        <taxon>Bacillus</taxon>
        <taxon>Bacillus cereus group</taxon>
    </lineage>
</organism>
<feature type="transmembrane region" description="Helical" evidence="1">
    <location>
        <begin position="147"/>
        <end position="175"/>
    </location>
</feature>
<sequence>MTNNTLALLKIRLITQLGLNTFKYEKDKKKKQNKILISVSIAFVGVMLMGYCGGTAYGLIKLGIGEVIPVYAFVISSVLVLFFTMFKANGEIFAFKDYEFVMSLPIRVSTVIASRFLYLYVLNTLFSIIIMLPMGAVYCIYEKPSAFFYLMWFITLFTVSLIPTTIAAVFGACITAIASKFRHANKVTTILSFMAIIIFGFIMFKQGNTKYSFTNLEGIGAIVSEELAKVYPLATIFQKAIVDANMGAFVLFVGISVIWYYLFVKILSLKYKQINTAISTYHMHSNYKVDRMKKEKVLIALYKKERKRFFSSTVYVINNGMGVVMAVAASLAVVVVGPSQLIGYPGIETILQRVAPFVLSAMISMTCTSCVSLSLEGKNVWIIKSLPLTPKIIYDSKVLMNLSLSLPASVISAILMIIGLEPDIWTSILIVITPITYSFFSAIWGIFINNRFGYYDWVSETQVVKQSVGSVLGMFGGMIMAVIPGFLAGAVMIGDYRVFTFVVVVVISVITMLLYNNESRKSIK</sequence>
<dbReference type="Pfam" id="PF16949">
    <property type="entry name" value="ABC_tran_2"/>
    <property type="match status" value="1"/>
</dbReference>
<comment type="caution">
    <text evidence="2">The sequence shown here is derived from an EMBL/GenBank/DDBJ whole genome shotgun (WGS) entry which is preliminary data.</text>
</comment>
<keyword evidence="3" id="KW-1185">Reference proteome</keyword>
<dbReference type="AlphaFoldDB" id="A0A073K9C2"/>
<feature type="transmembrane region" description="Helical" evidence="1">
    <location>
        <begin position="117"/>
        <end position="141"/>
    </location>
</feature>
<feature type="transmembrane region" description="Helical" evidence="1">
    <location>
        <begin position="187"/>
        <end position="204"/>
    </location>
</feature>
<dbReference type="eggNOG" id="COG2898">
    <property type="taxonomic scope" value="Bacteria"/>
</dbReference>
<dbReference type="EMBL" id="JOTM01000021">
    <property type="protein sequence ID" value="KEK23037.1"/>
    <property type="molecule type" value="Genomic_DNA"/>
</dbReference>
<dbReference type="Proteomes" id="UP000027778">
    <property type="component" value="Unassembled WGS sequence"/>
</dbReference>
<feature type="transmembrane region" description="Helical" evidence="1">
    <location>
        <begin position="313"/>
        <end position="337"/>
    </location>
</feature>
<feature type="transmembrane region" description="Helical" evidence="1">
    <location>
        <begin position="68"/>
        <end position="86"/>
    </location>
</feature>
<proteinExistence type="predicted"/>